<evidence type="ECO:0000256" key="1">
    <source>
        <dbReference type="SAM" id="SignalP"/>
    </source>
</evidence>
<organism evidence="2 3">
    <name type="scientific">Pleomassaria siparia CBS 279.74</name>
    <dbReference type="NCBI Taxonomy" id="1314801"/>
    <lineage>
        <taxon>Eukaryota</taxon>
        <taxon>Fungi</taxon>
        <taxon>Dikarya</taxon>
        <taxon>Ascomycota</taxon>
        <taxon>Pezizomycotina</taxon>
        <taxon>Dothideomycetes</taxon>
        <taxon>Pleosporomycetidae</taxon>
        <taxon>Pleosporales</taxon>
        <taxon>Pleomassariaceae</taxon>
        <taxon>Pleomassaria</taxon>
    </lineage>
</organism>
<dbReference type="Proteomes" id="UP000799428">
    <property type="component" value="Unassembled WGS sequence"/>
</dbReference>
<evidence type="ECO:0000313" key="3">
    <source>
        <dbReference type="Proteomes" id="UP000799428"/>
    </source>
</evidence>
<gene>
    <name evidence="2" type="ORF">K504DRAFT_531334</name>
</gene>
<feature type="chain" id="PRO_5026173228" evidence="1">
    <location>
        <begin position="18"/>
        <end position="133"/>
    </location>
</feature>
<evidence type="ECO:0000313" key="2">
    <source>
        <dbReference type="EMBL" id="KAF2712198.1"/>
    </source>
</evidence>
<sequence length="133" mass="14006">MKSFTAVFLSVVAFTSALPTTIIDARAEDQATATVCQGENFTGDCIDIPANYNQCVVLPEGYINNTGSFKVAPGAFCRITYTADTCSLHGDAFVYPTPGAPTLHHFDDPATGTQIDAGSTFTSFLCQQCSGCA</sequence>
<keyword evidence="3" id="KW-1185">Reference proteome</keyword>
<proteinExistence type="predicted"/>
<keyword evidence="1" id="KW-0732">Signal</keyword>
<accession>A0A6G1KH92</accession>
<name>A0A6G1KH92_9PLEO</name>
<feature type="signal peptide" evidence="1">
    <location>
        <begin position="1"/>
        <end position="17"/>
    </location>
</feature>
<dbReference type="AlphaFoldDB" id="A0A6G1KH92"/>
<protein>
    <submittedName>
        <fullName evidence="2">Uncharacterized protein</fullName>
    </submittedName>
</protein>
<dbReference type="OrthoDB" id="2910287at2759"/>
<reference evidence="2" key="1">
    <citation type="journal article" date="2020" name="Stud. Mycol.">
        <title>101 Dothideomycetes genomes: a test case for predicting lifestyles and emergence of pathogens.</title>
        <authorList>
            <person name="Haridas S."/>
            <person name="Albert R."/>
            <person name="Binder M."/>
            <person name="Bloem J."/>
            <person name="Labutti K."/>
            <person name="Salamov A."/>
            <person name="Andreopoulos B."/>
            <person name="Baker S."/>
            <person name="Barry K."/>
            <person name="Bills G."/>
            <person name="Bluhm B."/>
            <person name="Cannon C."/>
            <person name="Castanera R."/>
            <person name="Culley D."/>
            <person name="Daum C."/>
            <person name="Ezra D."/>
            <person name="Gonzalez J."/>
            <person name="Henrissat B."/>
            <person name="Kuo A."/>
            <person name="Liang C."/>
            <person name="Lipzen A."/>
            <person name="Lutzoni F."/>
            <person name="Magnuson J."/>
            <person name="Mondo S."/>
            <person name="Nolan M."/>
            <person name="Ohm R."/>
            <person name="Pangilinan J."/>
            <person name="Park H.-J."/>
            <person name="Ramirez L."/>
            <person name="Alfaro M."/>
            <person name="Sun H."/>
            <person name="Tritt A."/>
            <person name="Yoshinaga Y."/>
            <person name="Zwiers L.-H."/>
            <person name="Turgeon B."/>
            <person name="Goodwin S."/>
            <person name="Spatafora J."/>
            <person name="Crous P."/>
            <person name="Grigoriev I."/>
        </authorList>
    </citation>
    <scope>NUCLEOTIDE SEQUENCE</scope>
    <source>
        <strain evidence="2">CBS 279.74</strain>
    </source>
</reference>
<dbReference type="EMBL" id="MU005766">
    <property type="protein sequence ID" value="KAF2712198.1"/>
    <property type="molecule type" value="Genomic_DNA"/>
</dbReference>